<sequence>MDNVTQSVRSCQIETWLKALPIRIATVISVLAIGAGSGYLSLVLVPCVGYMAFNLLIIWLGRAYLANPRRGMFAWCMVVCAVESIFPALGFIGLLRQGDVFTFLIAFSVLWLWSMHSITIRTFHFGFFCTTVIPAFAAFVFATSFLDPEFLSPSKWPLFYCIIAMLLAFVLSSGWVARRIKLEALEDRARASAAATERDRFFAMISHEIRTPLNGILGTGQMLVRDAVSDIERERAETITVSGQAMQSLLDDLLDQAKIAAGQFRIRAEPMSLEDAVHQVRGLFADSASSKGLLLDTHVAPDLPEWITGDPLRLRQIMSNLVSNAVKHTERGSVRIEARRVVEGRRERLIVTVTDTGPGISPDALEEIFLPYSQLEDGASVLGLGTGLGLAIARDLARLMDGELTASSTIGSGSVFTLVLPLVIADAPAMPAVHRKAEGRERVKTSLKGLRVLVVDDTMVNRRIVDAFLSIAGVEVTDAASGAAALEILRQRRFDLVLTDLHMPRLDGAGLLKAIRADPRLAAIPVLCLSGQRDGVPEGFDGHLTKPVDREALYAAIHETMGSRNAFRAA</sequence>
<dbReference type="Gene3D" id="3.40.50.2300">
    <property type="match status" value="1"/>
</dbReference>
<evidence type="ECO:0000256" key="2">
    <source>
        <dbReference type="ARBA" id="ARBA00012438"/>
    </source>
</evidence>
<dbReference type="PROSITE" id="PS50109">
    <property type="entry name" value="HIS_KIN"/>
    <property type="match status" value="1"/>
</dbReference>
<dbReference type="EC" id="2.7.13.3" evidence="2"/>
<evidence type="ECO:0000256" key="6">
    <source>
        <dbReference type="ARBA" id="ARBA00023012"/>
    </source>
</evidence>
<feature type="domain" description="Response regulatory" evidence="10">
    <location>
        <begin position="451"/>
        <end position="561"/>
    </location>
</feature>
<proteinExistence type="predicted"/>
<dbReference type="PANTHER" id="PTHR43047">
    <property type="entry name" value="TWO-COMPONENT HISTIDINE PROTEIN KINASE"/>
    <property type="match status" value="1"/>
</dbReference>
<dbReference type="InterPro" id="IPR001789">
    <property type="entry name" value="Sig_transdc_resp-reg_receiver"/>
</dbReference>
<dbReference type="SUPFAM" id="SSF52172">
    <property type="entry name" value="CheY-like"/>
    <property type="match status" value="1"/>
</dbReference>
<comment type="caution">
    <text evidence="11">The sequence shown here is derived from an EMBL/GenBank/DDBJ whole genome shotgun (WGS) entry which is preliminary data.</text>
</comment>
<evidence type="ECO:0000259" key="9">
    <source>
        <dbReference type="PROSITE" id="PS50109"/>
    </source>
</evidence>
<protein>
    <recommendedName>
        <fullName evidence="2">histidine kinase</fullName>
        <ecNumber evidence="2">2.7.13.3</ecNumber>
    </recommendedName>
</protein>
<evidence type="ECO:0000259" key="10">
    <source>
        <dbReference type="PROSITE" id="PS50110"/>
    </source>
</evidence>
<dbReference type="InterPro" id="IPR036097">
    <property type="entry name" value="HisK_dim/P_sf"/>
</dbReference>
<dbReference type="PRINTS" id="PR00344">
    <property type="entry name" value="BCTRLSENSOR"/>
</dbReference>
<name>A0A2W7Q4C1_9RHOB</name>
<keyword evidence="4" id="KW-0808">Transferase</keyword>
<dbReference type="Pfam" id="PF00512">
    <property type="entry name" value="HisKA"/>
    <property type="match status" value="1"/>
</dbReference>
<dbReference type="GO" id="GO:0000155">
    <property type="term" value="F:phosphorelay sensor kinase activity"/>
    <property type="evidence" value="ECO:0007669"/>
    <property type="project" value="InterPro"/>
</dbReference>
<feature type="transmembrane region" description="Helical" evidence="8">
    <location>
        <begin position="72"/>
        <end position="94"/>
    </location>
</feature>
<dbReference type="FunFam" id="3.30.565.10:FF:000010">
    <property type="entry name" value="Sensor histidine kinase RcsC"/>
    <property type="match status" value="1"/>
</dbReference>
<dbReference type="PROSITE" id="PS50110">
    <property type="entry name" value="RESPONSE_REGULATORY"/>
    <property type="match status" value="1"/>
</dbReference>
<evidence type="ECO:0000313" key="12">
    <source>
        <dbReference type="Proteomes" id="UP000248916"/>
    </source>
</evidence>
<dbReference type="InterPro" id="IPR003661">
    <property type="entry name" value="HisK_dim/P_dom"/>
</dbReference>
<dbReference type="CDD" id="cd17546">
    <property type="entry name" value="REC_hyHK_CKI1_RcsC-like"/>
    <property type="match status" value="1"/>
</dbReference>
<dbReference type="EMBL" id="QKZL01000006">
    <property type="protein sequence ID" value="PZX16529.1"/>
    <property type="molecule type" value="Genomic_DNA"/>
</dbReference>
<feature type="transmembrane region" description="Helical" evidence="8">
    <location>
        <begin position="48"/>
        <end position="65"/>
    </location>
</feature>
<keyword evidence="6" id="KW-0902">Two-component regulatory system</keyword>
<dbReference type="Proteomes" id="UP000248916">
    <property type="component" value="Unassembled WGS sequence"/>
</dbReference>
<gene>
    <name evidence="11" type="ORF">LX81_01898</name>
</gene>
<feature type="transmembrane region" description="Helical" evidence="8">
    <location>
        <begin position="100"/>
        <end position="118"/>
    </location>
</feature>
<feature type="transmembrane region" description="Helical" evidence="8">
    <location>
        <begin position="20"/>
        <end position="42"/>
    </location>
</feature>
<dbReference type="InterPro" id="IPR003594">
    <property type="entry name" value="HATPase_dom"/>
</dbReference>
<keyword evidence="3 7" id="KW-0597">Phosphoprotein</keyword>
<dbReference type="Gene3D" id="1.10.287.130">
    <property type="match status" value="1"/>
</dbReference>
<keyword evidence="12" id="KW-1185">Reference proteome</keyword>
<accession>A0A2W7Q4C1</accession>
<feature type="domain" description="Histidine kinase" evidence="9">
    <location>
        <begin position="204"/>
        <end position="424"/>
    </location>
</feature>
<keyword evidence="8" id="KW-0812">Transmembrane</keyword>
<evidence type="ECO:0000256" key="8">
    <source>
        <dbReference type="SAM" id="Phobius"/>
    </source>
</evidence>
<evidence type="ECO:0000256" key="7">
    <source>
        <dbReference type="PROSITE-ProRule" id="PRU00169"/>
    </source>
</evidence>
<reference evidence="11 12" key="1">
    <citation type="submission" date="2018-06" db="EMBL/GenBank/DDBJ databases">
        <title>Genomic Encyclopedia of Archaeal and Bacterial Type Strains, Phase II (KMG-II): from individual species to whole genera.</title>
        <authorList>
            <person name="Goeker M."/>
        </authorList>
    </citation>
    <scope>NUCLEOTIDE SEQUENCE [LARGE SCALE GENOMIC DNA]</scope>
    <source>
        <strain evidence="11 12">DSM 22009</strain>
    </source>
</reference>
<dbReference type="InterPro" id="IPR005467">
    <property type="entry name" value="His_kinase_dom"/>
</dbReference>
<dbReference type="InterPro" id="IPR004358">
    <property type="entry name" value="Sig_transdc_His_kin-like_C"/>
</dbReference>
<keyword evidence="8" id="KW-1133">Transmembrane helix</keyword>
<dbReference type="InterPro" id="IPR011006">
    <property type="entry name" value="CheY-like_superfamily"/>
</dbReference>
<evidence type="ECO:0000256" key="1">
    <source>
        <dbReference type="ARBA" id="ARBA00000085"/>
    </source>
</evidence>
<dbReference type="SMART" id="SM00448">
    <property type="entry name" value="REC"/>
    <property type="match status" value="1"/>
</dbReference>
<keyword evidence="5 11" id="KW-0418">Kinase</keyword>
<dbReference type="SMART" id="SM00387">
    <property type="entry name" value="HATPase_c"/>
    <property type="match status" value="1"/>
</dbReference>
<feature type="transmembrane region" description="Helical" evidence="8">
    <location>
        <begin position="125"/>
        <end position="145"/>
    </location>
</feature>
<evidence type="ECO:0000313" key="11">
    <source>
        <dbReference type="EMBL" id="PZX16529.1"/>
    </source>
</evidence>
<feature type="modified residue" description="4-aspartylphosphate" evidence="7">
    <location>
        <position position="500"/>
    </location>
</feature>
<evidence type="ECO:0000256" key="4">
    <source>
        <dbReference type="ARBA" id="ARBA00022679"/>
    </source>
</evidence>
<dbReference type="SUPFAM" id="SSF47384">
    <property type="entry name" value="Homodimeric domain of signal transducing histidine kinase"/>
    <property type="match status" value="1"/>
</dbReference>
<dbReference type="SMART" id="SM00388">
    <property type="entry name" value="HisKA"/>
    <property type="match status" value="1"/>
</dbReference>
<feature type="transmembrane region" description="Helical" evidence="8">
    <location>
        <begin position="157"/>
        <end position="177"/>
    </location>
</feature>
<dbReference type="CDD" id="cd00082">
    <property type="entry name" value="HisKA"/>
    <property type="match status" value="1"/>
</dbReference>
<evidence type="ECO:0000256" key="3">
    <source>
        <dbReference type="ARBA" id="ARBA00022553"/>
    </source>
</evidence>
<dbReference type="SUPFAM" id="SSF55874">
    <property type="entry name" value="ATPase domain of HSP90 chaperone/DNA topoisomerase II/histidine kinase"/>
    <property type="match status" value="1"/>
</dbReference>
<dbReference type="InterPro" id="IPR036890">
    <property type="entry name" value="HATPase_C_sf"/>
</dbReference>
<evidence type="ECO:0000256" key="5">
    <source>
        <dbReference type="ARBA" id="ARBA00022777"/>
    </source>
</evidence>
<dbReference type="AlphaFoldDB" id="A0A2W7Q4C1"/>
<comment type="catalytic activity">
    <reaction evidence="1">
        <text>ATP + protein L-histidine = ADP + protein N-phospho-L-histidine.</text>
        <dbReference type="EC" id="2.7.13.3"/>
    </reaction>
</comment>
<organism evidence="11 12">
    <name type="scientific">Palleronia aestuarii</name>
    <dbReference type="NCBI Taxonomy" id="568105"/>
    <lineage>
        <taxon>Bacteria</taxon>
        <taxon>Pseudomonadati</taxon>
        <taxon>Pseudomonadota</taxon>
        <taxon>Alphaproteobacteria</taxon>
        <taxon>Rhodobacterales</taxon>
        <taxon>Roseobacteraceae</taxon>
        <taxon>Palleronia</taxon>
    </lineage>
</organism>
<dbReference type="Pfam" id="PF00072">
    <property type="entry name" value="Response_reg"/>
    <property type="match status" value="1"/>
</dbReference>
<keyword evidence="8" id="KW-0472">Membrane</keyword>
<dbReference type="Gene3D" id="3.30.565.10">
    <property type="entry name" value="Histidine kinase-like ATPase, C-terminal domain"/>
    <property type="match status" value="1"/>
</dbReference>
<dbReference type="Pfam" id="PF02518">
    <property type="entry name" value="HATPase_c"/>
    <property type="match status" value="1"/>
</dbReference>